<comment type="similarity">
    <text evidence="4 5">Belongs to the peptidase S1 family. CLIP subfamily.</text>
</comment>
<dbReference type="InterPro" id="IPR001254">
    <property type="entry name" value="Trypsin_dom"/>
</dbReference>
<keyword evidence="5" id="KW-0720">Serine protease</keyword>
<feature type="domain" description="Peptidase S1" evidence="6">
    <location>
        <begin position="93"/>
        <end position="346"/>
    </location>
</feature>
<dbReference type="InterPro" id="IPR051333">
    <property type="entry name" value="CLIP_Serine_Protease"/>
</dbReference>
<accession>A0A154PQG6</accession>
<evidence type="ECO:0000256" key="1">
    <source>
        <dbReference type="ARBA" id="ARBA00022729"/>
    </source>
</evidence>
<evidence type="ECO:0000259" key="6">
    <source>
        <dbReference type="PROSITE" id="PS50240"/>
    </source>
</evidence>
<dbReference type="InterPro" id="IPR043504">
    <property type="entry name" value="Peptidase_S1_PA_chymotrypsin"/>
</dbReference>
<evidence type="ECO:0000256" key="2">
    <source>
        <dbReference type="ARBA" id="ARBA00023157"/>
    </source>
</evidence>
<dbReference type="PRINTS" id="PR00722">
    <property type="entry name" value="CHYMOTRYPSIN"/>
</dbReference>
<evidence type="ECO:0000313" key="7">
    <source>
        <dbReference type="EMBL" id="KZC13498.1"/>
    </source>
</evidence>
<dbReference type="Gene3D" id="2.40.10.10">
    <property type="entry name" value="Trypsin-like serine proteases"/>
    <property type="match status" value="1"/>
</dbReference>
<keyword evidence="5" id="KW-0964">Secreted</keyword>
<proteinExistence type="inferred from homology"/>
<evidence type="ECO:0000256" key="5">
    <source>
        <dbReference type="RuleBase" id="RU366078"/>
    </source>
</evidence>
<keyword evidence="8" id="KW-1185">Reference proteome</keyword>
<dbReference type="STRING" id="178035.A0A154PQG6"/>
<keyword evidence="5 7" id="KW-0645">Protease</keyword>
<evidence type="ECO:0000256" key="3">
    <source>
        <dbReference type="ARBA" id="ARBA00023180"/>
    </source>
</evidence>
<dbReference type="PANTHER" id="PTHR24260">
    <property type="match status" value="1"/>
</dbReference>
<dbReference type="InterPro" id="IPR001314">
    <property type="entry name" value="Peptidase_S1A"/>
</dbReference>
<organism evidence="7 8">
    <name type="scientific">Dufourea novaeangliae</name>
    <name type="common">Sweat bee</name>
    <dbReference type="NCBI Taxonomy" id="178035"/>
    <lineage>
        <taxon>Eukaryota</taxon>
        <taxon>Metazoa</taxon>
        <taxon>Ecdysozoa</taxon>
        <taxon>Arthropoda</taxon>
        <taxon>Hexapoda</taxon>
        <taxon>Insecta</taxon>
        <taxon>Pterygota</taxon>
        <taxon>Neoptera</taxon>
        <taxon>Endopterygota</taxon>
        <taxon>Hymenoptera</taxon>
        <taxon>Apocrita</taxon>
        <taxon>Aculeata</taxon>
        <taxon>Apoidea</taxon>
        <taxon>Anthophila</taxon>
        <taxon>Halictidae</taxon>
        <taxon>Rophitinae</taxon>
        <taxon>Dufourea</taxon>
    </lineage>
</organism>
<evidence type="ECO:0000256" key="4">
    <source>
        <dbReference type="ARBA" id="ARBA00024195"/>
    </source>
</evidence>
<dbReference type="InterPro" id="IPR009003">
    <property type="entry name" value="Peptidase_S1_PA"/>
</dbReference>
<dbReference type="Pfam" id="PF00089">
    <property type="entry name" value="Trypsin"/>
    <property type="match status" value="1"/>
</dbReference>
<dbReference type="PROSITE" id="PS50240">
    <property type="entry name" value="TRYPSIN_DOM"/>
    <property type="match status" value="1"/>
</dbReference>
<dbReference type="PANTHER" id="PTHR24260:SF145">
    <property type="entry name" value="FI17609P1-RELATED"/>
    <property type="match status" value="1"/>
</dbReference>
<protein>
    <recommendedName>
        <fullName evidence="5">CLIP domain-containing serine protease</fullName>
        <ecNumber evidence="5">3.4.21.-</ecNumber>
    </recommendedName>
</protein>
<keyword evidence="1 5" id="KW-0732">Signal</keyword>
<comment type="domain">
    <text evidence="5">The clip domain consists of 35-55 residues which are 'knitted' together usually by 3 conserved disulfide bonds forming a clip-like compact structure.</text>
</comment>
<dbReference type="GO" id="GO:0005576">
    <property type="term" value="C:extracellular region"/>
    <property type="evidence" value="ECO:0007669"/>
    <property type="project" value="UniProtKB-SubCell"/>
</dbReference>
<evidence type="ECO:0000313" key="8">
    <source>
        <dbReference type="Proteomes" id="UP000076502"/>
    </source>
</evidence>
<keyword evidence="3" id="KW-0325">Glycoprotein</keyword>
<feature type="chain" id="PRO_5031592594" description="CLIP domain-containing serine protease" evidence="5">
    <location>
        <begin position="23"/>
        <end position="346"/>
    </location>
</feature>
<comment type="subcellular location">
    <subcellularLocation>
        <location evidence="5">Secreted</location>
    </subcellularLocation>
</comment>
<dbReference type="OrthoDB" id="7726766at2759"/>
<dbReference type="Pfam" id="PF12032">
    <property type="entry name" value="CLIP"/>
    <property type="match status" value="1"/>
</dbReference>
<dbReference type="SUPFAM" id="SSF50494">
    <property type="entry name" value="Trypsin-like serine proteases"/>
    <property type="match status" value="1"/>
</dbReference>
<dbReference type="Proteomes" id="UP000076502">
    <property type="component" value="Unassembled WGS sequence"/>
</dbReference>
<dbReference type="CDD" id="cd00190">
    <property type="entry name" value="Tryp_SPc"/>
    <property type="match status" value="1"/>
</dbReference>
<dbReference type="AlphaFoldDB" id="A0A154PQG6"/>
<name>A0A154PQG6_DUFNO</name>
<dbReference type="SMART" id="SM00020">
    <property type="entry name" value="Tryp_SPc"/>
    <property type="match status" value="1"/>
</dbReference>
<reference evidence="7 8" key="1">
    <citation type="submission" date="2015-07" db="EMBL/GenBank/DDBJ databases">
        <title>The genome of Dufourea novaeangliae.</title>
        <authorList>
            <person name="Pan H."/>
            <person name="Kapheim K."/>
        </authorList>
    </citation>
    <scope>NUCLEOTIDE SEQUENCE [LARGE SCALE GENOMIC DNA]</scope>
    <source>
        <strain evidence="7">0120121106</strain>
        <tissue evidence="7">Whole body</tissue>
    </source>
</reference>
<dbReference type="GO" id="GO:0004252">
    <property type="term" value="F:serine-type endopeptidase activity"/>
    <property type="evidence" value="ECO:0007669"/>
    <property type="project" value="UniProtKB-UniRule"/>
</dbReference>
<keyword evidence="2" id="KW-1015">Disulfide bond</keyword>
<dbReference type="EC" id="3.4.21.-" evidence="5"/>
<gene>
    <name evidence="7" type="ORF">WN55_05049</name>
</gene>
<dbReference type="EMBL" id="KQ435007">
    <property type="protein sequence ID" value="KZC13498.1"/>
    <property type="molecule type" value="Genomic_DNA"/>
</dbReference>
<dbReference type="FunFam" id="2.40.10.10:FF:000028">
    <property type="entry name" value="Serine protease easter"/>
    <property type="match status" value="1"/>
</dbReference>
<dbReference type="InterPro" id="IPR022700">
    <property type="entry name" value="CLIP"/>
</dbReference>
<dbReference type="GO" id="GO:0006508">
    <property type="term" value="P:proteolysis"/>
    <property type="evidence" value="ECO:0007669"/>
    <property type="project" value="UniProtKB-KW"/>
</dbReference>
<sequence length="346" mass="38310">MFSSSVFLHVALAFSVAGQTQCFLTEPYSSNSINCPNDKMCTHIENCPAVFNLMSQNLLPIHRFRQAICGYENVKAKICCDLGSHTANPAFTQAGGTLFTRSNSILECGKSFVRSNSNTLGMYPFVARIGFMRATGKITYPCTGVILNERTILTTASCALAKTDDYKLYSVLVGEFNAETDPDCNTQKHNISYVIKHPNYQTDTFANNIAMLRLQEPIQYTASVQPICLPPADRLLNPTVSPVLVGWGKLSSQRMKSCQQQSLRMRIIPNQECSSYYDQGLSVELCAIGDEMPCSGYSGSPLLFRYGDSYFLLGILSYGSNCNSATNFPSVFVNVLSYIRWILENC</sequence>
<feature type="signal peptide" evidence="5">
    <location>
        <begin position="1"/>
        <end position="22"/>
    </location>
</feature>
<keyword evidence="5" id="KW-0378">Hydrolase</keyword>